<name>A0A5Q5BNT0_MYCSS</name>
<dbReference type="PANTHER" id="PTHR48111:SF28">
    <property type="entry name" value="TRANSCRIPTIONAL REGULATORY PROTEIN TCRX-RELATED"/>
    <property type="match status" value="1"/>
</dbReference>
<reference evidence="10" key="1">
    <citation type="submission" date="2006-06" db="EMBL/GenBank/DDBJ databases">
        <title>Complete sequence of chromosome of Mycobacterium sp. MCS.</title>
        <authorList>
            <consortium name="US DOE Joint Genome Institute"/>
            <person name="Copeland A."/>
            <person name="Lucas S."/>
            <person name="Lapidus A."/>
            <person name="Barry K."/>
            <person name="Detter J.C."/>
            <person name="Glavina del Rio T."/>
            <person name="Hammon N."/>
            <person name="Israni S."/>
            <person name="Dalin E."/>
            <person name="Tice H."/>
            <person name="Pitluck S."/>
            <person name="Martinez M."/>
            <person name="Schmutz J."/>
            <person name="Larimer F."/>
            <person name="Land M."/>
            <person name="Hauser L."/>
            <person name="Kyrpides N."/>
            <person name="Kim E."/>
            <person name="Miller C.D."/>
            <person name="Hughes J.E."/>
            <person name="Anderson A.J."/>
            <person name="Sims R.C."/>
            <person name="Richardson P."/>
        </authorList>
    </citation>
    <scope>NUCLEOTIDE SEQUENCE [LARGE SCALE GENOMIC DNA]</scope>
    <source>
        <strain evidence="10">MCS</strain>
    </source>
</reference>
<keyword evidence="3" id="KW-0805">Transcription regulation</keyword>
<keyword evidence="2" id="KW-0902">Two-component regulatory system</keyword>
<organism evidence="10">
    <name type="scientific">Mycobacterium sp. (strain MCS)</name>
    <dbReference type="NCBI Taxonomy" id="164756"/>
    <lineage>
        <taxon>Bacteria</taxon>
        <taxon>Bacillati</taxon>
        <taxon>Actinomycetota</taxon>
        <taxon>Actinomycetes</taxon>
        <taxon>Mycobacteriales</taxon>
        <taxon>Mycobacteriaceae</taxon>
        <taxon>Mycobacterium</taxon>
    </lineage>
</organism>
<evidence type="ECO:0000256" key="3">
    <source>
        <dbReference type="ARBA" id="ARBA00023015"/>
    </source>
</evidence>
<dbReference type="InterPro" id="IPR001867">
    <property type="entry name" value="OmpR/PhoB-type_DNA-bd"/>
</dbReference>
<dbReference type="PROSITE" id="PS50110">
    <property type="entry name" value="RESPONSE_REGULATORY"/>
    <property type="match status" value="1"/>
</dbReference>
<gene>
    <name evidence="10" type="ordered locus">Mmcs_3926</name>
</gene>
<evidence type="ECO:0000313" key="10">
    <source>
        <dbReference type="EMBL" id="ABG10031.1"/>
    </source>
</evidence>
<feature type="domain" description="OmpR/PhoB-type" evidence="9">
    <location>
        <begin position="154"/>
        <end position="251"/>
    </location>
</feature>
<dbReference type="Pfam" id="PF00486">
    <property type="entry name" value="Trans_reg_C"/>
    <property type="match status" value="1"/>
</dbReference>
<dbReference type="PROSITE" id="PS51755">
    <property type="entry name" value="OMPR_PHOB"/>
    <property type="match status" value="1"/>
</dbReference>
<feature type="DNA-binding region" description="OmpR/PhoB-type" evidence="7">
    <location>
        <begin position="154"/>
        <end position="251"/>
    </location>
</feature>
<evidence type="ECO:0000259" key="8">
    <source>
        <dbReference type="PROSITE" id="PS50110"/>
    </source>
</evidence>
<dbReference type="InterPro" id="IPR039420">
    <property type="entry name" value="WalR-like"/>
</dbReference>
<feature type="modified residue" description="4-aspartylphosphate" evidence="6">
    <location>
        <position position="79"/>
    </location>
</feature>
<dbReference type="InterPro" id="IPR011006">
    <property type="entry name" value="CheY-like_superfamily"/>
</dbReference>
<evidence type="ECO:0000256" key="5">
    <source>
        <dbReference type="ARBA" id="ARBA00023163"/>
    </source>
</evidence>
<dbReference type="GO" id="GO:0032993">
    <property type="term" value="C:protein-DNA complex"/>
    <property type="evidence" value="ECO:0007669"/>
    <property type="project" value="TreeGrafter"/>
</dbReference>
<dbReference type="InterPro" id="IPR036388">
    <property type="entry name" value="WH-like_DNA-bd_sf"/>
</dbReference>
<feature type="domain" description="Response regulatory" evidence="8">
    <location>
        <begin position="30"/>
        <end position="144"/>
    </location>
</feature>
<dbReference type="GO" id="GO:0006355">
    <property type="term" value="P:regulation of DNA-templated transcription"/>
    <property type="evidence" value="ECO:0007669"/>
    <property type="project" value="InterPro"/>
</dbReference>
<dbReference type="EMBL" id="CP000384">
    <property type="protein sequence ID" value="ABG10031.1"/>
    <property type="molecule type" value="Genomic_DNA"/>
</dbReference>
<dbReference type="Gene3D" id="6.10.250.690">
    <property type="match status" value="1"/>
</dbReference>
<evidence type="ECO:0000256" key="1">
    <source>
        <dbReference type="ARBA" id="ARBA00022553"/>
    </source>
</evidence>
<keyword evidence="1 6" id="KW-0597">Phosphoprotein</keyword>
<evidence type="ECO:0000256" key="4">
    <source>
        <dbReference type="ARBA" id="ARBA00023125"/>
    </source>
</evidence>
<dbReference type="KEGG" id="mmc:Mmcs_3926"/>
<dbReference type="Gene3D" id="3.40.50.2300">
    <property type="match status" value="1"/>
</dbReference>
<evidence type="ECO:0000256" key="7">
    <source>
        <dbReference type="PROSITE-ProRule" id="PRU01091"/>
    </source>
</evidence>
<dbReference type="InterPro" id="IPR001789">
    <property type="entry name" value="Sig_transdc_resp-reg_receiver"/>
</dbReference>
<evidence type="ECO:0000259" key="9">
    <source>
        <dbReference type="PROSITE" id="PS51755"/>
    </source>
</evidence>
<keyword evidence="5" id="KW-0804">Transcription</keyword>
<dbReference type="CDD" id="cd00383">
    <property type="entry name" value="trans_reg_C"/>
    <property type="match status" value="1"/>
</dbReference>
<dbReference type="Pfam" id="PF00072">
    <property type="entry name" value="Response_reg"/>
    <property type="match status" value="1"/>
</dbReference>
<dbReference type="SMART" id="SM00862">
    <property type="entry name" value="Trans_reg_C"/>
    <property type="match status" value="1"/>
</dbReference>
<dbReference type="SMART" id="SM00448">
    <property type="entry name" value="REC"/>
    <property type="match status" value="1"/>
</dbReference>
<dbReference type="PANTHER" id="PTHR48111">
    <property type="entry name" value="REGULATOR OF RPOS"/>
    <property type="match status" value="1"/>
</dbReference>
<dbReference type="GO" id="GO:0000156">
    <property type="term" value="F:phosphorelay response regulator activity"/>
    <property type="evidence" value="ECO:0007669"/>
    <property type="project" value="TreeGrafter"/>
</dbReference>
<dbReference type="GO" id="GO:0005829">
    <property type="term" value="C:cytosol"/>
    <property type="evidence" value="ECO:0007669"/>
    <property type="project" value="TreeGrafter"/>
</dbReference>
<evidence type="ECO:0000256" key="6">
    <source>
        <dbReference type="PROSITE-ProRule" id="PRU00169"/>
    </source>
</evidence>
<dbReference type="FunFam" id="1.10.10.10:FF:000005">
    <property type="entry name" value="Two-component system response regulator"/>
    <property type="match status" value="1"/>
</dbReference>
<dbReference type="GO" id="GO:0000976">
    <property type="term" value="F:transcription cis-regulatory region binding"/>
    <property type="evidence" value="ECO:0007669"/>
    <property type="project" value="TreeGrafter"/>
</dbReference>
<accession>A0A5Q5BNT0</accession>
<dbReference type="FunFam" id="3.40.50.2300:FF:000001">
    <property type="entry name" value="DNA-binding response regulator PhoB"/>
    <property type="match status" value="1"/>
</dbReference>
<proteinExistence type="predicted"/>
<dbReference type="SUPFAM" id="SSF52172">
    <property type="entry name" value="CheY-like"/>
    <property type="match status" value="1"/>
</dbReference>
<sequence length="254" mass="27936">MTVRIMETMSPNQTDTDRSVMRRADGNPVRVLVVDDEPVLAELVSMALRYEGWDIATAGDGATAIALARENPPDVVVLDVMLPDMSGLDVLAKLREQIPGLPLLLLTAKDSVEDRIAGLTAGGDDYVTKPFSLEEVVLRLRALLRRTGVSESGGAKIVVGDLVLDEDSHEVTRGGDPITLTATEFELLRFMMRNSKRVLSKAQILDRVWSYDFGGRSNIVELYVSYLRKKIDSGREPMIHTLRGAGYVLKPAAR</sequence>
<dbReference type="AlphaFoldDB" id="A0A5Q5BNT0"/>
<keyword evidence="4 7" id="KW-0238">DNA-binding</keyword>
<evidence type="ECO:0000256" key="2">
    <source>
        <dbReference type="ARBA" id="ARBA00023012"/>
    </source>
</evidence>
<dbReference type="Gene3D" id="1.10.10.10">
    <property type="entry name" value="Winged helix-like DNA-binding domain superfamily/Winged helix DNA-binding domain"/>
    <property type="match status" value="1"/>
</dbReference>
<protein>
    <submittedName>
        <fullName evidence="10">Two component transcriptional regulator, winged helix family</fullName>
    </submittedName>
</protein>